<feature type="non-terminal residue" evidence="7">
    <location>
        <position position="1"/>
    </location>
</feature>
<evidence type="ECO:0000256" key="3">
    <source>
        <dbReference type="ARBA" id="ARBA00022630"/>
    </source>
</evidence>
<dbReference type="SUPFAM" id="SSF51971">
    <property type="entry name" value="Nucleotide-binding domain"/>
    <property type="match status" value="1"/>
</dbReference>
<dbReference type="OrthoDB" id="2015447at2759"/>
<dbReference type="EMBL" id="JAOTPV010000018">
    <property type="protein sequence ID" value="KAJ4472994.1"/>
    <property type="molecule type" value="Genomic_DNA"/>
</dbReference>
<dbReference type="AlphaFoldDB" id="A0A9W9A349"/>
<dbReference type="Gene3D" id="3.40.50.720">
    <property type="entry name" value="NAD(P)-binding Rossmann-like Domain"/>
    <property type="match status" value="1"/>
</dbReference>
<dbReference type="PIRSF" id="PIRSF000189">
    <property type="entry name" value="D-aa_oxidase"/>
    <property type="match status" value="1"/>
</dbReference>
<evidence type="ECO:0000256" key="2">
    <source>
        <dbReference type="ARBA" id="ARBA00006730"/>
    </source>
</evidence>
<keyword evidence="8" id="KW-1185">Reference proteome</keyword>
<dbReference type="Pfam" id="PF01266">
    <property type="entry name" value="DAO"/>
    <property type="match status" value="1"/>
</dbReference>
<dbReference type="GO" id="GO:0005737">
    <property type="term" value="C:cytoplasm"/>
    <property type="evidence" value="ECO:0007669"/>
    <property type="project" value="TreeGrafter"/>
</dbReference>
<dbReference type="GO" id="GO:0019478">
    <property type="term" value="P:D-amino acid catabolic process"/>
    <property type="evidence" value="ECO:0007669"/>
    <property type="project" value="TreeGrafter"/>
</dbReference>
<evidence type="ECO:0000256" key="5">
    <source>
        <dbReference type="ARBA" id="ARBA00023002"/>
    </source>
</evidence>
<comment type="similarity">
    <text evidence="2">Belongs to the DAMOX/DASOX family.</text>
</comment>
<dbReference type="PANTHER" id="PTHR11530:SF11">
    <property type="entry name" value="D-ASPARTATE OXIDASE"/>
    <property type="match status" value="1"/>
</dbReference>
<comment type="cofactor">
    <cofactor evidence="1">
        <name>FAD</name>
        <dbReference type="ChEBI" id="CHEBI:57692"/>
    </cofactor>
</comment>
<evidence type="ECO:0000259" key="6">
    <source>
        <dbReference type="Pfam" id="PF01266"/>
    </source>
</evidence>
<proteinExistence type="inferred from homology"/>
<keyword evidence="5" id="KW-0560">Oxidoreductase</keyword>
<keyword evidence="4" id="KW-0274">FAD</keyword>
<dbReference type="PANTHER" id="PTHR11530">
    <property type="entry name" value="D-AMINO ACID OXIDASE"/>
    <property type="match status" value="1"/>
</dbReference>
<dbReference type="InterPro" id="IPR006181">
    <property type="entry name" value="D-amino_acid_oxidase_CS"/>
</dbReference>
<sequence length="340" mass="37485">VVIIGSGITGLSVALALSRVYDVTVVARDLVGDNESHGWASPWAGAGWRPHIGTSMADIEIQKVSFRYMWKLAETNPECGLKRVKSIDYFDQVTDENQVWYRDFIPDCRRIPSNKLPEGVTLGFEYHTVVVNPLIYLQWLKDRLLASGVTFVRKELRHISEVWDTVPQVDVVVNASGVGAKYLGGVEDKQVEESRGQTMLVRTKETTVICQSGHLYAYSIPRLDGTAIIGGISQPGNTSTELDPTLRAEILRRARQITAPGTYPEKVEDLDIVQELVGLRPGRIGGVRIEKEVLQTSPVVGMKVVHAYGVGGTGYKYSAGVAKRVADLVNDFIYGDELVL</sequence>
<dbReference type="InterPro" id="IPR006076">
    <property type="entry name" value="FAD-dep_OxRdtase"/>
</dbReference>
<accession>A0A9W9A349</accession>
<dbReference type="GO" id="GO:0003884">
    <property type="term" value="F:D-amino-acid oxidase activity"/>
    <property type="evidence" value="ECO:0007669"/>
    <property type="project" value="InterPro"/>
</dbReference>
<evidence type="ECO:0000256" key="1">
    <source>
        <dbReference type="ARBA" id="ARBA00001974"/>
    </source>
</evidence>
<keyword evidence="3" id="KW-0285">Flavoprotein</keyword>
<protein>
    <recommendedName>
        <fullName evidence="6">FAD dependent oxidoreductase domain-containing protein</fullName>
    </recommendedName>
</protein>
<evidence type="ECO:0000256" key="4">
    <source>
        <dbReference type="ARBA" id="ARBA00022827"/>
    </source>
</evidence>
<dbReference type="Gene3D" id="3.30.9.10">
    <property type="entry name" value="D-Amino Acid Oxidase, subunit A, domain 2"/>
    <property type="match status" value="1"/>
</dbReference>
<dbReference type="InterPro" id="IPR023209">
    <property type="entry name" value="DAO"/>
</dbReference>
<reference evidence="7" key="1">
    <citation type="submission" date="2022-08" db="EMBL/GenBank/DDBJ databases">
        <title>A Global Phylogenomic Analysis of the Shiitake Genus Lentinula.</title>
        <authorList>
            <consortium name="DOE Joint Genome Institute"/>
            <person name="Sierra-Patev S."/>
            <person name="Min B."/>
            <person name="Naranjo-Ortiz M."/>
            <person name="Looney B."/>
            <person name="Konkel Z."/>
            <person name="Slot J.C."/>
            <person name="Sakamoto Y."/>
            <person name="Steenwyk J.L."/>
            <person name="Rokas A."/>
            <person name="Carro J."/>
            <person name="Camarero S."/>
            <person name="Ferreira P."/>
            <person name="Molpeceres G."/>
            <person name="Ruiz-Duenas F.J."/>
            <person name="Serrano A."/>
            <person name="Henrissat B."/>
            <person name="Drula E."/>
            <person name="Hughes K.W."/>
            <person name="Mata J.L."/>
            <person name="Ishikawa N.K."/>
            <person name="Vargas-Isla R."/>
            <person name="Ushijima S."/>
            <person name="Smith C.A."/>
            <person name="Ahrendt S."/>
            <person name="Andreopoulos W."/>
            <person name="He G."/>
            <person name="Labutti K."/>
            <person name="Lipzen A."/>
            <person name="Ng V."/>
            <person name="Riley R."/>
            <person name="Sandor L."/>
            <person name="Barry K."/>
            <person name="Martinez A.T."/>
            <person name="Xiao Y."/>
            <person name="Gibbons J.G."/>
            <person name="Terashima K."/>
            <person name="Grigoriev I.V."/>
            <person name="Hibbett D.S."/>
        </authorList>
    </citation>
    <scope>NUCLEOTIDE SEQUENCE</scope>
    <source>
        <strain evidence="7">JLM2183</strain>
    </source>
</reference>
<evidence type="ECO:0000313" key="7">
    <source>
        <dbReference type="EMBL" id="KAJ4472994.1"/>
    </source>
</evidence>
<name>A0A9W9A349_9AGAR</name>
<dbReference type="SUPFAM" id="SSF54373">
    <property type="entry name" value="FAD-linked reductases, C-terminal domain"/>
    <property type="match status" value="1"/>
</dbReference>
<comment type="caution">
    <text evidence="7">The sequence shown here is derived from an EMBL/GenBank/DDBJ whole genome shotgun (WGS) entry which is preliminary data.</text>
</comment>
<dbReference type="GO" id="GO:0071949">
    <property type="term" value="F:FAD binding"/>
    <property type="evidence" value="ECO:0007669"/>
    <property type="project" value="InterPro"/>
</dbReference>
<feature type="domain" description="FAD dependent oxidoreductase" evidence="6">
    <location>
        <begin position="1"/>
        <end position="328"/>
    </location>
</feature>
<gene>
    <name evidence="7" type="ORF">J3R30DRAFT_3296645</name>
</gene>
<evidence type="ECO:0000313" key="8">
    <source>
        <dbReference type="Proteomes" id="UP001150266"/>
    </source>
</evidence>
<dbReference type="Proteomes" id="UP001150266">
    <property type="component" value="Unassembled WGS sequence"/>
</dbReference>
<organism evidence="7 8">
    <name type="scientific">Lentinula aciculospora</name>
    <dbReference type="NCBI Taxonomy" id="153920"/>
    <lineage>
        <taxon>Eukaryota</taxon>
        <taxon>Fungi</taxon>
        <taxon>Dikarya</taxon>
        <taxon>Basidiomycota</taxon>
        <taxon>Agaricomycotina</taxon>
        <taxon>Agaricomycetes</taxon>
        <taxon>Agaricomycetidae</taxon>
        <taxon>Agaricales</taxon>
        <taxon>Marasmiineae</taxon>
        <taxon>Omphalotaceae</taxon>
        <taxon>Lentinula</taxon>
    </lineage>
</organism>
<dbReference type="PROSITE" id="PS00677">
    <property type="entry name" value="DAO"/>
    <property type="match status" value="1"/>
</dbReference>